<dbReference type="Gene3D" id="1.20.1050.60">
    <property type="entry name" value="alpha-1,2-mannosidase"/>
    <property type="match status" value="1"/>
</dbReference>
<feature type="chain" id="PRO_5012188408" evidence="4">
    <location>
        <begin position="24"/>
        <end position="768"/>
    </location>
</feature>
<dbReference type="FunFam" id="1.20.1610.10:FF:000001">
    <property type="entry name" value="Putative alpha-1,2-mannosidase"/>
    <property type="match status" value="1"/>
</dbReference>
<keyword evidence="8" id="KW-1185">Reference proteome</keyword>
<keyword evidence="3" id="KW-0106">Calcium</keyword>
<dbReference type="EMBL" id="FUYS01000004">
    <property type="protein sequence ID" value="SKB57736.1"/>
    <property type="molecule type" value="Genomic_DNA"/>
</dbReference>
<evidence type="ECO:0000313" key="8">
    <source>
        <dbReference type="Proteomes" id="UP000190541"/>
    </source>
</evidence>
<dbReference type="SUPFAM" id="SSF48208">
    <property type="entry name" value="Six-hairpin glycosidases"/>
    <property type="match status" value="1"/>
</dbReference>
<sequence>MIFKLRSAAVVACAMACQLTAEAQYIQAIDEPEEWVNPLMGTDSKPAFSNGNTYPAIAVPWGMNFWSPQTGKMGDGWMYTYGADKIRGFKQTHQPSPWMNDYGQYAIMPGTGKPTVDQDERASWFSHKAEVAKPYYYSVYLADADVTTEITPTERAARFRFTFPESDSAFVTIDAFDRGSEITIIPAERKIIGYSSRYSRGNLPNFKNYFVIEFDKPFAFTKGWCDSVYNDTALHLSGNHAAAIVGFKTERGEQVNMRVASSFISYEQAELNLQRELADKNFEQIKAEAKAVWNETLKRVTIEGGTHDQFKTFYSCLYRTVLFPNRLYELDKDGQVVHYSPYNGEILPGYLFGGTGFWDTFRALYPFLNLVYPEINVEMQAGLANAYKEGGFLPEWSSPGYANIMVGNNSASVVSDAYIKGLRGYDIETLYEALLHGANNEGPMTAVGRAGAPYYIDLGYVPYDVGINENAARTLEYAYDDFAIYQLAKALGKSQADIDLYAKRSRNYRHLFDPETGLMRGKNKDGSFQTPFNPFKWGDAFTEGNSWHYSWSVFHDIEGLARLMGGHKAFVKKLDSVFSLPPIFDESYYRGVIHEIREMQVANMGQYAHGNQPIQHMIYLYNYAGEPWKTQYWVRETMNRMYNPQADGYCGDEDNGQTSAWYVFSALGFYPVCPATDEYVLGAPLFKKATVNFSNGQKLVINAQDNSDQNRYIQSLHVNGQIYTPNFLKHGELLKGAVLDVKMGDQPNKSRGVNATDFPYSLTNELND</sequence>
<dbReference type="InterPro" id="IPR005887">
    <property type="entry name" value="GH92_a_mannosidase_put"/>
</dbReference>
<dbReference type="InterPro" id="IPR050883">
    <property type="entry name" value="PNGase"/>
</dbReference>
<comment type="cofactor">
    <cofactor evidence="1">
        <name>Ca(2+)</name>
        <dbReference type="ChEBI" id="CHEBI:29108"/>
    </cofactor>
</comment>
<evidence type="ECO:0000259" key="5">
    <source>
        <dbReference type="Pfam" id="PF07971"/>
    </source>
</evidence>
<dbReference type="GO" id="GO:0030246">
    <property type="term" value="F:carbohydrate binding"/>
    <property type="evidence" value="ECO:0007669"/>
    <property type="project" value="InterPro"/>
</dbReference>
<dbReference type="AlphaFoldDB" id="A0A1T5CEG8"/>
<dbReference type="InterPro" id="IPR008928">
    <property type="entry name" value="6-hairpin_glycosidase_sf"/>
</dbReference>
<dbReference type="GO" id="GO:0005975">
    <property type="term" value="P:carbohydrate metabolic process"/>
    <property type="evidence" value="ECO:0007669"/>
    <property type="project" value="InterPro"/>
</dbReference>
<accession>A0A1T5CEG8</accession>
<evidence type="ECO:0000256" key="1">
    <source>
        <dbReference type="ARBA" id="ARBA00001913"/>
    </source>
</evidence>
<evidence type="ECO:0000259" key="6">
    <source>
        <dbReference type="Pfam" id="PF17678"/>
    </source>
</evidence>
<evidence type="ECO:0000256" key="2">
    <source>
        <dbReference type="ARBA" id="ARBA00011245"/>
    </source>
</evidence>
<dbReference type="InterPro" id="IPR012939">
    <property type="entry name" value="Glyco_hydro_92"/>
</dbReference>
<feature type="signal peptide" evidence="4">
    <location>
        <begin position="1"/>
        <end position="23"/>
    </location>
</feature>
<gene>
    <name evidence="7" type="ORF">SAMN05660226_02138</name>
</gene>
<dbReference type="Gene3D" id="3.30.2080.10">
    <property type="entry name" value="GH92 mannosidase domain"/>
    <property type="match status" value="1"/>
</dbReference>
<protein>
    <submittedName>
        <fullName evidence="7">Alpha-1,2-mannosidase, putative</fullName>
    </submittedName>
</protein>
<dbReference type="GO" id="GO:0005829">
    <property type="term" value="C:cytosol"/>
    <property type="evidence" value="ECO:0007669"/>
    <property type="project" value="TreeGrafter"/>
</dbReference>
<dbReference type="Gene3D" id="1.20.1610.10">
    <property type="entry name" value="alpha-1,2-mannosidases domains"/>
    <property type="match status" value="1"/>
</dbReference>
<feature type="domain" description="Glycosyl hydrolase family 92 N-terminal" evidence="6">
    <location>
        <begin position="35"/>
        <end position="262"/>
    </location>
</feature>
<organism evidence="7 8">
    <name type="scientific">Parapedobacter luteus</name>
    <dbReference type="NCBI Taxonomy" id="623280"/>
    <lineage>
        <taxon>Bacteria</taxon>
        <taxon>Pseudomonadati</taxon>
        <taxon>Bacteroidota</taxon>
        <taxon>Sphingobacteriia</taxon>
        <taxon>Sphingobacteriales</taxon>
        <taxon>Sphingobacteriaceae</taxon>
        <taxon>Parapedobacter</taxon>
    </lineage>
</organism>
<comment type="subunit">
    <text evidence="2">Monomer.</text>
</comment>
<dbReference type="NCBIfam" id="TIGR01180">
    <property type="entry name" value="aman2_put"/>
    <property type="match status" value="1"/>
</dbReference>
<feature type="domain" description="Glycosyl hydrolase family 92" evidence="5">
    <location>
        <begin position="268"/>
        <end position="745"/>
    </location>
</feature>
<evidence type="ECO:0000256" key="3">
    <source>
        <dbReference type="ARBA" id="ARBA00022837"/>
    </source>
</evidence>
<keyword evidence="4" id="KW-0732">Signal</keyword>
<dbReference type="Gene3D" id="2.70.98.10">
    <property type="match status" value="1"/>
</dbReference>
<evidence type="ECO:0000313" key="7">
    <source>
        <dbReference type="EMBL" id="SKB57736.1"/>
    </source>
</evidence>
<dbReference type="FunFam" id="3.30.2080.10:FF:000001">
    <property type="entry name" value="Alpha-1,2-mannosidase subfamily"/>
    <property type="match status" value="1"/>
</dbReference>
<dbReference type="STRING" id="623280.SAMN05660226_02138"/>
<reference evidence="7 8" key="1">
    <citation type="submission" date="2017-02" db="EMBL/GenBank/DDBJ databases">
        <authorList>
            <person name="Peterson S.W."/>
        </authorList>
    </citation>
    <scope>NUCLEOTIDE SEQUENCE [LARGE SCALE GENOMIC DNA]</scope>
    <source>
        <strain evidence="7 8">DSM 22899</strain>
    </source>
</reference>
<dbReference type="GO" id="GO:0000224">
    <property type="term" value="F:peptide-N4-(N-acetyl-beta-glucosaminyl)asparagine amidase activity"/>
    <property type="evidence" value="ECO:0007669"/>
    <property type="project" value="TreeGrafter"/>
</dbReference>
<dbReference type="InterPro" id="IPR041371">
    <property type="entry name" value="GH92_N"/>
</dbReference>
<evidence type="ECO:0000256" key="4">
    <source>
        <dbReference type="SAM" id="SignalP"/>
    </source>
</evidence>
<dbReference type="PANTHER" id="PTHR12143:SF43">
    <property type="entry name" value="PUTATIVE-RELATED"/>
    <property type="match status" value="1"/>
</dbReference>
<proteinExistence type="predicted"/>
<dbReference type="InterPro" id="IPR014718">
    <property type="entry name" value="GH-type_carb-bd"/>
</dbReference>
<dbReference type="PANTHER" id="PTHR12143">
    <property type="entry name" value="PEPTIDE N-GLYCANASE PNGASE -RELATED"/>
    <property type="match status" value="1"/>
</dbReference>
<dbReference type="FunFam" id="1.20.1050.60:FF:000001">
    <property type="entry name" value="Putative alpha-1,2-mannosidase"/>
    <property type="match status" value="1"/>
</dbReference>
<dbReference type="GO" id="GO:0006516">
    <property type="term" value="P:glycoprotein catabolic process"/>
    <property type="evidence" value="ECO:0007669"/>
    <property type="project" value="TreeGrafter"/>
</dbReference>
<name>A0A1T5CEG8_9SPHI</name>
<dbReference type="Pfam" id="PF07971">
    <property type="entry name" value="Glyco_hydro_92"/>
    <property type="match status" value="1"/>
</dbReference>
<dbReference type="Proteomes" id="UP000190541">
    <property type="component" value="Unassembled WGS sequence"/>
</dbReference>
<dbReference type="Pfam" id="PF17678">
    <property type="entry name" value="Glyco_hydro_92N"/>
    <property type="match status" value="1"/>
</dbReference>